<dbReference type="InterPro" id="IPR040457">
    <property type="entry name" value="GCP_C"/>
</dbReference>
<dbReference type="PANTHER" id="PTHR19302">
    <property type="entry name" value="GAMMA TUBULIN COMPLEX PROTEIN"/>
    <property type="match status" value="1"/>
</dbReference>
<keyword evidence="8" id="KW-1185">Reference proteome</keyword>
<name>A0A8J2L1H5_9HEXA</name>
<gene>
    <name evidence="7" type="ORF">AFUS01_LOCUS24127</name>
</gene>
<evidence type="ECO:0000256" key="4">
    <source>
        <dbReference type="RuleBase" id="RU363050"/>
    </source>
</evidence>
<dbReference type="AlphaFoldDB" id="A0A8J2L1H5"/>
<keyword evidence="3 4" id="KW-0206">Cytoskeleton</keyword>
<dbReference type="GO" id="GO:0000922">
    <property type="term" value="C:spindle pole"/>
    <property type="evidence" value="ECO:0007669"/>
    <property type="project" value="InterPro"/>
</dbReference>
<dbReference type="InterPro" id="IPR007259">
    <property type="entry name" value="GCP"/>
</dbReference>
<sequence>MSNGHMTSKRLKHTGHTAGLNSYCWLLNFSRVINCVDATEVILTSFLLGEKKLTWGTGSSNYSTITMDHFPSLAAKRKATNKAQAGVTKFNTEEKVLQHLLDTKPAILCCGKELWLDKANIVGDVDGYIERFVRKGFGDRSERLSYLQSTLKQKWDDKPEKFLSMMGFLLALEDNSTNVDHKIELGTKKYSKLPDFQVERISDIKKREAEEELKRELLMDIANDRNEIVYSEDSDLSDWDTDESKIKEDDNVEGEVVIAGESKAFVGFSDDFSPEAEHLDPKSRQAEWRKASQEATGILKKSIRQIKSTPLLSQPVVSSQVDLHLKFGKFWEWKKWHAHRSNPNLHVLYEEDMIREILWSFQKPCTLNSTVFTNRCCFHPKHIISTTSQATLRALINEYGKTISAFGGLQSFVRQVLGPSAKDQGSETLKFPKIIQAFAHGMSVVLSHVSVYVGSLDSHPIHRDSNLRSSDTDNVCSTLLQLHRRMRQPIIILRSLENIFNQSLGDLSAVVKPEVYNSWISTVKLISVLEMALSVERKPEVWRIVLFLFSHCLRAFLDDFLSPLGTQYWHQTCIFKRNRNVNVSDSNFWAVAVTVHPYEETLQKQHVEPLSCLKNIVPKMLVFLKVVEMLRQLEENVGAITGELPDSKFIVQSDRRVLSSFHSVLQLQNSPNCSQISRCDYTQLTTYLKIANIPSAGSQEILPSTVDSCLNPIFAKGAREDFAQSVLQLTLKPRVSTRFTYEDSTLKDPQYQKLLNDCYPDGRENFDINFRLDSKSDVKCEFLVKAKFPLNVLLTPESIRKYLYVSQQLLRVRKSVWTLSSLQLKDCKPAQGVTMNRLYLLRFSLLHFCSSLRGFFTLKVFSHDFCAPDDYGDLNEVLLAHENYLQRIELRLLKIKFMDAIIIKKMVSMSEALQKMWDKGLALSIVIKLEECLKQCWYAVNDFCKGTTNQEYNELYYHLGPTPSYL</sequence>
<dbReference type="GO" id="GO:0007020">
    <property type="term" value="P:microtubule nucleation"/>
    <property type="evidence" value="ECO:0007669"/>
    <property type="project" value="InterPro"/>
</dbReference>
<dbReference type="PANTHER" id="PTHR19302:SF33">
    <property type="entry name" value="GAMMA-TUBULIN COMPLEX COMPONENT 5"/>
    <property type="match status" value="1"/>
</dbReference>
<comment type="caution">
    <text evidence="7">The sequence shown here is derived from an EMBL/GenBank/DDBJ whole genome shotgun (WGS) entry which is preliminary data.</text>
</comment>
<dbReference type="GO" id="GO:0000930">
    <property type="term" value="C:gamma-tubulin complex"/>
    <property type="evidence" value="ECO:0007669"/>
    <property type="project" value="TreeGrafter"/>
</dbReference>
<feature type="domain" description="Gamma tubulin complex component protein N-terminal" evidence="6">
    <location>
        <begin position="377"/>
        <end position="558"/>
    </location>
</feature>
<dbReference type="GO" id="GO:0051321">
    <property type="term" value="P:meiotic cell cycle"/>
    <property type="evidence" value="ECO:0007669"/>
    <property type="project" value="TreeGrafter"/>
</dbReference>
<dbReference type="GO" id="GO:0051011">
    <property type="term" value="F:microtubule minus-end binding"/>
    <property type="evidence" value="ECO:0007669"/>
    <property type="project" value="TreeGrafter"/>
</dbReference>
<reference evidence="7" key="1">
    <citation type="submission" date="2021-06" db="EMBL/GenBank/DDBJ databases">
        <authorList>
            <person name="Hodson N. C."/>
            <person name="Mongue J. A."/>
            <person name="Jaron S. K."/>
        </authorList>
    </citation>
    <scope>NUCLEOTIDE SEQUENCE</scope>
</reference>
<dbReference type="InterPro" id="IPR041470">
    <property type="entry name" value="GCP_N"/>
</dbReference>
<dbReference type="OrthoDB" id="66546at2759"/>
<evidence type="ECO:0000256" key="1">
    <source>
        <dbReference type="ARBA" id="ARBA00022490"/>
    </source>
</evidence>
<organism evidence="7 8">
    <name type="scientific">Allacma fusca</name>
    <dbReference type="NCBI Taxonomy" id="39272"/>
    <lineage>
        <taxon>Eukaryota</taxon>
        <taxon>Metazoa</taxon>
        <taxon>Ecdysozoa</taxon>
        <taxon>Arthropoda</taxon>
        <taxon>Hexapoda</taxon>
        <taxon>Collembola</taxon>
        <taxon>Symphypleona</taxon>
        <taxon>Sminthuridae</taxon>
        <taxon>Allacma</taxon>
    </lineage>
</organism>
<comment type="similarity">
    <text evidence="4">Belongs to the TUBGCP family.</text>
</comment>
<dbReference type="GO" id="GO:0005874">
    <property type="term" value="C:microtubule"/>
    <property type="evidence" value="ECO:0007669"/>
    <property type="project" value="UniProtKB-KW"/>
</dbReference>
<dbReference type="Pfam" id="PF04130">
    <property type="entry name" value="GCP_C_terminal"/>
    <property type="match status" value="1"/>
</dbReference>
<dbReference type="GO" id="GO:0051225">
    <property type="term" value="P:spindle assembly"/>
    <property type="evidence" value="ECO:0007669"/>
    <property type="project" value="TreeGrafter"/>
</dbReference>
<dbReference type="Pfam" id="PF17681">
    <property type="entry name" value="GCP_N_terminal"/>
    <property type="match status" value="1"/>
</dbReference>
<dbReference type="Proteomes" id="UP000708208">
    <property type="component" value="Unassembled WGS sequence"/>
</dbReference>
<evidence type="ECO:0000256" key="3">
    <source>
        <dbReference type="ARBA" id="ARBA00023212"/>
    </source>
</evidence>
<dbReference type="EMBL" id="CAJVCH010297846">
    <property type="protein sequence ID" value="CAG7785509.1"/>
    <property type="molecule type" value="Genomic_DNA"/>
</dbReference>
<evidence type="ECO:0000256" key="2">
    <source>
        <dbReference type="ARBA" id="ARBA00022701"/>
    </source>
</evidence>
<feature type="domain" description="Gamma tubulin complex component C-terminal" evidence="5">
    <location>
        <begin position="785"/>
        <end position="894"/>
    </location>
</feature>
<evidence type="ECO:0000259" key="6">
    <source>
        <dbReference type="Pfam" id="PF17681"/>
    </source>
</evidence>
<proteinExistence type="inferred from homology"/>
<evidence type="ECO:0000313" key="7">
    <source>
        <dbReference type="EMBL" id="CAG7785509.1"/>
    </source>
</evidence>
<dbReference type="GO" id="GO:0031122">
    <property type="term" value="P:cytoplasmic microtubule organization"/>
    <property type="evidence" value="ECO:0007669"/>
    <property type="project" value="TreeGrafter"/>
</dbReference>
<comment type="subcellular location">
    <subcellularLocation>
        <location evidence="4">Cytoplasm</location>
        <location evidence="4">Cytoskeleton</location>
        <location evidence="4">Microtubule organizing center</location>
    </subcellularLocation>
</comment>
<dbReference type="GO" id="GO:0043015">
    <property type="term" value="F:gamma-tubulin binding"/>
    <property type="evidence" value="ECO:0007669"/>
    <property type="project" value="InterPro"/>
</dbReference>
<dbReference type="GO" id="GO:0000278">
    <property type="term" value="P:mitotic cell cycle"/>
    <property type="evidence" value="ECO:0007669"/>
    <property type="project" value="TreeGrafter"/>
</dbReference>
<keyword evidence="1 4" id="KW-0963">Cytoplasm</keyword>
<evidence type="ECO:0000259" key="5">
    <source>
        <dbReference type="Pfam" id="PF04130"/>
    </source>
</evidence>
<accession>A0A8J2L1H5</accession>
<protein>
    <recommendedName>
        <fullName evidence="4">Gamma-tubulin complex component</fullName>
    </recommendedName>
</protein>
<evidence type="ECO:0000313" key="8">
    <source>
        <dbReference type="Proteomes" id="UP000708208"/>
    </source>
</evidence>
<keyword evidence="2 4" id="KW-0493">Microtubule</keyword>